<dbReference type="Gene3D" id="2.130.10.10">
    <property type="entry name" value="YVTN repeat-like/Quinoprotein amine dehydrogenase"/>
    <property type="match status" value="1"/>
</dbReference>
<gene>
    <name evidence="4" type="ORF">NSCI0253_LOCUS7385</name>
</gene>
<dbReference type="PANTHER" id="PTHR14927:SF0">
    <property type="entry name" value="NUCLEOLAR PROTEIN 10"/>
    <property type="match status" value="1"/>
</dbReference>
<feature type="compositionally biased region" description="Basic and acidic residues" evidence="1">
    <location>
        <begin position="462"/>
        <end position="480"/>
    </location>
</feature>
<evidence type="ECO:0000259" key="2">
    <source>
        <dbReference type="Pfam" id="PF23097"/>
    </source>
</evidence>
<dbReference type="InterPro" id="IPR015943">
    <property type="entry name" value="WD40/YVTN_repeat-like_dom_sf"/>
</dbReference>
<proteinExistence type="predicted"/>
<feature type="region of interest" description="Disordered" evidence="1">
    <location>
        <begin position="462"/>
        <end position="485"/>
    </location>
</feature>
<feature type="domain" description="Nucleolar protein 10-like N-terminal" evidence="3">
    <location>
        <begin position="1"/>
        <end position="368"/>
    </location>
</feature>
<evidence type="ECO:0000259" key="3">
    <source>
        <dbReference type="Pfam" id="PF23098"/>
    </source>
</evidence>
<sequence length="525" mass="59191">MEVLSYNDLKVYNLSSGKTLAQWLDDAKAKSFNLKRNAEFRSRIDLLQDFEFKIASQRVKVSPDGKHIAATGVYAPEMRLYDVDALSMRTWRGLDAQVVDFTFLGEDWRKLALLQSDRTVEFHSQYGRHHRMRVPKFGQCVCYDSEGCALYVGALSHEVYAIDLEAGQWRTPIQLQQLQEVNALATNTSLPVISCAGDHGLVESYDLRDTARPLQSLRVVRPAEKASGDVTCCSYSPSGMQFVAGTSSGLVRVFDVRSSNVLVERDHLSGYAMRTVTFHTRSVSDGGPVVCSADQKTVKIFDASTGSLEASIEHTSSINQLEMVPNSGLFFLANDAEKIGIYFVPSLGIAPAWCSFLDNITEQLEENKQQSVFDDYQFVTREQLAELGGTDLVGTKFVQPYMHGFFMNAKLHQRLKDAVDPFAYQEYRKKQLKEKVEAKRKMRTVSTTVSVNKNLREKLQQKLEKGQEDGNKQRHKEAGEKAQQLLSDDRFKELFVDPDFAIEEKVGANEAENVIASMKKRKRKP</sequence>
<dbReference type="EMBL" id="HBFQ01010592">
    <property type="protein sequence ID" value="CAD8833037.1"/>
    <property type="molecule type" value="Transcribed_RNA"/>
</dbReference>
<dbReference type="InterPro" id="IPR056551">
    <property type="entry name" value="Beta-prop_NOL10_N"/>
</dbReference>
<dbReference type="SUPFAM" id="SSF50978">
    <property type="entry name" value="WD40 repeat-like"/>
    <property type="match status" value="1"/>
</dbReference>
<accession>A0A7S0ZUI4</accession>
<feature type="domain" description="Nucleolar protein 10-like second" evidence="2">
    <location>
        <begin position="372"/>
        <end position="419"/>
    </location>
</feature>
<protein>
    <recommendedName>
        <fullName evidence="5">NUC153 domain-containing protein</fullName>
    </recommendedName>
</protein>
<dbReference type="InterPro" id="IPR040382">
    <property type="entry name" value="NOL10/Enp2"/>
</dbReference>
<dbReference type="Pfam" id="PF23098">
    <property type="entry name" value="Beta-prop_NOL10_N"/>
    <property type="match status" value="1"/>
</dbReference>
<organism evidence="4">
    <name type="scientific">Noctiluca scintillans</name>
    <name type="common">Sea sparkle</name>
    <name type="synonym">Red tide dinoflagellate</name>
    <dbReference type="NCBI Taxonomy" id="2966"/>
    <lineage>
        <taxon>Eukaryota</taxon>
        <taxon>Sar</taxon>
        <taxon>Alveolata</taxon>
        <taxon>Dinophyceae</taxon>
        <taxon>Noctilucales</taxon>
        <taxon>Noctilucaceae</taxon>
        <taxon>Noctiluca</taxon>
    </lineage>
</organism>
<dbReference type="InterPro" id="IPR036322">
    <property type="entry name" value="WD40_repeat_dom_sf"/>
</dbReference>
<dbReference type="InterPro" id="IPR001680">
    <property type="entry name" value="WD40_rpt"/>
</dbReference>
<dbReference type="GO" id="GO:0030686">
    <property type="term" value="C:90S preribosome"/>
    <property type="evidence" value="ECO:0007669"/>
    <property type="project" value="TreeGrafter"/>
</dbReference>
<dbReference type="InterPro" id="IPR056550">
    <property type="entry name" value="NOL10_2nd"/>
</dbReference>
<dbReference type="SMART" id="SM00320">
    <property type="entry name" value="WD40"/>
    <property type="match status" value="4"/>
</dbReference>
<dbReference type="Pfam" id="PF23097">
    <property type="entry name" value="NOL10_2nd"/>
    <property type="match status" value="1"/>
</dbReference>
<reference evidence="4" key="1">
    <citation type="submission" date="2021-01" db="EMBL/GenBank/DDBJ databases">
        <authorList>
            <person name="Corre E."/>
            <person name="Pelletier E."/>
            <person name="Niang G."/>
            <person name="Scheremetjew M."/>
            <person name="Finn R."/>
            <person name="Kale V."/>
            <person name="Holt S."/>
            <person name="Cochrane G."/>
            <person name="Meng A."/>
            <person name="Brown T."/>
            <person name="Cohen L."/>
        </authorList>
    </citation>
    <scope>NUCLEOTIDE SEQUENCE</scope>
</reference>
<dbReference type="GO" id="GO:0000462">
    <property type="term" value="P:maturation of SSU-rRNA from tricistronic rRNA transcript (SSU-rRNA, 5.8S rRNA, LSU-rRNA)"/>
    <property type="evidence" value="ECO:0007669"/>
    <property type="project" value="TreeGrafter"/>
</dbReference>
<dbReference type="PANTHER" id="PTHR14927">
    <property type="entry name" value="NUCLEOLAR PROTEIN 10"/>
    <property type="match status" value="1"/>
</dbReference>
<dbReference type="GO" id="GO:0032040">
    <property type="term" value="C:small-subunit processome"/>
    <property type="evidence" value="ECO:0007669"/>
    <property type="project" value="TreeGrafter"/>
</dbReference>
<evidence type="ECO:0000256" key="1">
    <source>
        <dbReference type="SAM" id="MobiDB-lite"/>
    </source>
</evidence>
<evidence type="ECO:0000313" key="4">
    <source>
        <dbReference type="EMBL" id="CAD8833037.1"/>
    </source>
</evidence>
<evidence type="ECO:0008006" key="5">
    <source>
        <dbReference type="Google" id="ProtNLM"/>
    </source>
</evidence>
<name>A0A7S0ZUI4_NOCSC</name>
<dbReference type="AlphaFoldDB" id="A0A7S0ZUI4"/>